<keyword evidence="2" id="KW-1185">Reference proteome</keyword>
<evidence type="ECO:0000313" key="1">
    <source>
        <dbReference type="EMBL" id="GEN61403.1"/>
    </source>
</evidence>
<accession>A0A511XEM8</accession>
<proteinExistence type="predicted"/>
<reference evidence="1 2" key="1">
    <citation type="submission" date="2019-07" db="EMBL/GenBank/DDBJ databases">
        <title>Whole genome shotgun sequence of Acetobacter nitrogenifigens NBRC 105050.</title>
        <authorList>
            <person name="Hosoyama A."/>
            <person name="Uohara A."/>
            <person name="Ohji S."/>
            <person name="Ichikawa N."/>
        </authorList>
    </citation>
    <scope>NUCLEOTIDE SEQUENCE [LARGE SCALE GENOMIC DNA]</scope>
    <source>
        <strain evidence="1 2">NBRC 105050</strain>
    </source>
</reference>
<protein>
    <submittedName>
        <fullName evidence="1">Uncharacterized protein</fullName>
    </submittedName>
</protein>
<evidence type="ECO:0000313" key="2">
    <source>
        <dbReference type="Proteomes" id="UP000321635"/>
    </source>
</evidence>
<dbReference type="EMBL" id="BJYF01000036">
    <property type="protein sequence ID" value="GEN61403.1"/>
    <property type="molecule type" value="Genomic_DNA"/>
</dbReference>
<comment type="caution">
    <text evidence="1">The sequence shown here is derived from an EMBL/GenBank/DDBJ whole genome shotgun (WGS) entry which is preliminary data.</text>
</comment>
<dbReference type="Proteomes" id="UP000321635">
    <property type="component" value="Unassembled WGS sequence"/>
</dbReference>
<name>A0A511XEM8_9PROT</name>
<gene>
    <name evidence="1" type="ORF">ANI02nite_32870</name>
</gene>
<dbReference type="AlphaFoldDB" id="A0A511XEM8"/>
<sequence>MRWGNDAVDCANKEILFIGDMLVDASRKVWRDAKRSMSAVLPPASKVPSLTK</sequence>
<organism evidence="1 2">
    <name type="scientific">Acetobacter nitrogenifigens DSM 23921 = NBRC 105050</name>
    <dbReference type="NCBI Taxonomy" id="1120919"/>
    <lineage>
        <taxon>Bacteria</taxon>
        <taxon>Pseudomonadati</taxon>
        <taxon>Pseudomonadota</taxon>
        <taxon>Alphaproteobacteria</taxon>
        <taxon>Acetobacterales</taxon>
        <taxon>Acetobacteraceae</taxon>
        <taxon>Acetobacter</taxon>
    </lineage>
</organism>